<gene>
    <name evidence="1" type="ORF">O6H91_10G054700</name>
</gene>
<dbReference type="Proteomes" id="UP001162992">
    <property type="component" value="Chromosome 10"/>
</dbReference>
<reference evidence="2" key="1">
    <citation type="journal article" date="2024" name="Proc. Natl. Acad. Sci. U.S.A.">
        <title>Extraordinary preservation of gene collinearity over three hundred million years revealed in homosporous lycophytes.</title>
        <authorList>
            <person name="Li C."/>
            <person name="Wickell D."/>
            <person name="Kuo L.Y."/>
            <person name="Chen X."/>
            <person name="Nie B."/>
            <person name="Liao X."/>
            <person name="Peng D."/>
            <person name="Ji J."/>
            <person name="Jenkins J."/>
            <person name="Williams M."/>
            <person name="Shu S."/>
            <person name="Plott C."/>
            <person name="Barry K."/>
            <person name="Rajasekar S."/>
            <person name="Grimwood J."/>
            <person name="Han X."/>
            <person name="Sun S."/>
            <person name="Hou Z."/>
            <person name="He W."/>
            <person name="Dai G."/>
            <person name="Sun C."/>
            <person name="Schmutz J."/>
            <person name="Leebens-Mack J.H."/>
            <person name="Li F.W."/>
            <person name="Wang L."/>
        </authorList>
    </citation>
    <scope>NUCLEOTIDE SEQUENCE [LARGE SCALE GENOMIC DNA]</scope>
    <source>
        <strain evidence="2">cv. PW_Plant_1</strain>
    </source>
</reference>
<evidence type="ECO:0000313" key="2">
    <source>
        <dbReference type="Proteomes" id="UP001162992"/>
    </source>
</evidence>
<name>A0ACC2CH75_DIPCM</name>
<accession>A0ACC2CH75</accession>
<comment type="caution">
    <text evidence="1">The sequence shown here is derived from an EMBL/GenBank/DDBJ whole genome shotgun (WGS) entry which is preliminary data.</text>
</comment>
<sequence>MAASAVFSLVGGASVRPFGAASDCNSDARLAHAARLQLRRSGVGRCASQPRPLTVVKAAEEGTYVATPVEKSAPPPPIGPKRGSRVKILRPESYWFNDSGTVVAVDQAPGVRYPVVVRFEKVNYAGVSTNGYALDEILEL</sequence>
<organism evidence="1 2">
    <name type="scientific">Diphasiastrum complanatum</name>
    <name type="common">Issler's clubmoss</name>
    <name type="synonym">Lycopodium complanatum</name>
    <dbReference type="NCBI Taxonomy" id="34168"/>
    <lineage>
        <taxon>Eukaryota</taxon>
        <taxon>Viridiplantae</taxon>
        <taxon>Streptophyta</taxon>
        <taxon>Embryophyta</taxon>
        <taxon>Tracheophyta</taxon>
        <taxon>Lycopodiopsida</taxon>
        <taxon>Lycopodiales</taxon>
        <taxon>Lycopodiaceae</taxon>
        <taxon>Lycopodioideae</taxon>
        <taxon>Diphasiastrum</taxon>
    </lineage>
</organism>
<keyword evidence="2" id="KW-1185">Reference proteome</keyword>
<proteinExistence type="predicted"/>
<evidence type="ECO:0000313" key="1">
    <source>
        <dbReference type="EMBL" id="KAJ7541326.1"/>
    </source>
</evidence>
<protein>
    <submittedName>
        <fullName evidence="1">Uncharacterized protein</fullName>
    </submittedName>
</protein>
<dbReference type="EMBL" id="CM055101">
    <property type="protein sequence ID" value="KAJ7541326.1"/>
    <property type="molecule type" value="Genomic_DNA"/>
</dbReference>